<dbReference type="PANTHER" id="PTHR35605:SF1">
    <property type="entry name" value="ECP2 EFFECTOR PROTEIN DOMAIN-CONTAINING PROTEIN-RELATED"/>
    <property type="match status" value="1"/>
</dbReference>
<evidence type="ECO:0000256" key="1">
    <source>
        <dbReference type="SAM" id="SignalP"/>
    </source>
</evidence>
<evidence type="ECO:0000313" key="3">
    <source>
        <dbReference type="Proteomes" id="UP000033540"/>
    </source>
</evidence>
<reference evidence="2 3" key="1">
    <citation type="submission" date="2015-02" db="EMBL/GenBank/DDBJ databases">
        <title>Draft genome sequence of Aspergillus parasiticus SU-1.</title>
        <authorList>
            <person name="Yu J."/>
            <person name="Fedorova N."/>
            <person name="Yin Y."/>
            <person name="Losada L."/>
            <person name="Zafar N."/>
            <person name="Taujale R."/>
            <person name="Ehrlich K.C."/>
            <person name="Bhatnagar D."/>
            <person name="Cleveland T.E."/>
            <person name="Bennett J.W."/>
            <person name="Nierman W.C."/>
        </authorList>
    </citation>
    <scope>NUCLEOTIDE SEQUENCE [LARGE SCALE GENOMIC DNA]</scope>
    <source>
        <strain evidence="3">ATCC 56775 / NRRL 5862 / SRRC 143 / SU-1</strain>
    </source>
</reference>
<dbReference type="STRING" id="1403190.A0A0F0INV4"/>
<feature type="signal peptide" evidence="1">
    <location>
        <begin position="1"/>
        <end position="22"/>
    </location>
</feature>
<organism evidence="2 3">
    <name type="scientific">Aspergillus parasiticus (strain ATCC 56775 / NRRL 5862 / SRRC 143 / SU-1)</name>
    <dbReference type="NCBI Taxonomy" id="1403190"/>
    <lineage>
        <taxon>Eukaryota</taxon>
        <taxon>Fungi</taxon>
        <taxon>Dikarya</taxon>
        <taxon>Ascomycota</taxon>
        <taxon>Pezizomycotina</taxon>
        <taxon>Eurotiomycetes</taxon>
        <taxon>Eurotiomycetidae</taxon>
        <taxon>Eurotiales</taxon>
        <taxon>Aspergillaceae</taxon>
        <taxon>Aspergillus</taxon>
        <taxon>Aspergillus subgen. Circumdati</taxon>
    </lineage>
</organism>
<comment type="caution">
    <text evidence="2">The sequence shown here is derived from an EMBL/GenBank/DDBJ whole genome shotgun (WGS) entry which is preliminary data.</text>
</comment>
<dbReference type="AlphaFoldDB" id="A0A0F0INV4"/>
<protein>
    <submittedName>
        <fullName evidence="2">Uncharacterized protein</fullName>
    </submittedName>
</protein>
<accession>A0A0F0INV4</accession>
<keyword evidence="1" id="KW-0732">Signal</keyword>
<name>A0A0F0INV4_ASPPU</name>
<dbReference type="EMBL" id="JZEE01000188">
    <property type="protein sequence ID" value="KJK67553.1"/>
    <property type="molecule type" value="Genomic_DNA"/>
</dbReference>
<gene>
    <name evidence="2" type="ORF">P875_00117054</name>
</gene>
<dbReference type="PANTHER" id="PTHR35605">
    <property type="entry name" value="ECP2 EFFECTOR PROTEIN DOMAIN-CONTAINING PROTEIN-RELATED"/>
    <property type="match status" value="1"/>
</dbReference>
<proteinExistence type="predicted"/>
<evidence type="ECO:0000313" key="2">
    <source>
        <dbReference type="EMBL" id="KJK67553.1"/>
    </source>
</evidence>
<dbReference type="Proteomes" id="UP000033540">
    <property type="component" value="Unassembled WGS sequence"/>
</dbReference>
<sequence>MKYTGLIAALLACSVAAGPVESSTQGPPGYGVEDLEWSVRLTESDDPINVKGTVEDVVAELSKQNPSAEAQIRAQGKAKQSLMKRADPTGYYCGEPFTPVASTSIGRGIEYLQGVSGQPVNGPGPGNCGRVSCSYNAAIWWCNDNTESKTLDSFAEIANGAEKLLHWCYHWVEGELGSSVGGQAFYADNWNVIVRKNDC</sequence>
<dbReference type="OrthoDB" id="3552888at2759"/>
<feature type="chain" id="PRO_5002443809" evidence="1">
    <location>
        <begin position="23"/>
        <end position="199"/>
    </location>
</feature>